<evidence type="ECO:0000256" key="1">
    <source>
        <dbReference type="ARBA" id="ARBA00004267"/>
    </source>
</evidence>
<feature type="compositionally biased region" description="Acidic residues" evidence="4">
    <location>
        <begin position="871"/>
        <end position="880"/>
    </location>
</feature>
<dbReference type="OrthoDB" id="2375103at2759"/>
<feature type="compositionally biased region" description="Polar residues" evidence="4">
    <location>
        <begin position="184"/>
        <end position="194"/>
    </location>
</feature>
<protein>
    <submittedName>
        <fullName evidence="6">6297_t:CDS:1</fullName>
    </submittedName>
</protein>
<feature type="compositionally biased region" description="Polar residues" evidence="4">
    <location>
        <begin position="433"/>
        <end position="450"/>
    </location>
</feature>
<dbReference type="GO" id="GO:0005815">
    <property type="term" value="C:microtubule organizing center"/>
    <property type="evidence" value="ECO:0007669"/>
    <property type="project" value="UniProtKB-SubCell"/>
</dbReference>
<evidence type="ECO:0000313" key="6">
    <source>
        <dbReference type="EMBL" id="CAG8483688.1"/>
    </source>
</evidence>
<evidence type="ECO:0000256" key="2">
    <source>
        <dbReference type="ARBA" id="ARBA00022490"/>
    </source>
</evidence>
<feature type="compositionally biased region" description="Basic and acidic residues" evidence="4">
    <location>
        <begin position="294"/>
        <end position="350"/>
    </location>
</feature>
<dbReference type="GO" id="GO:0008017">
    <property type="term" value="F:microtubule binding"/>
    <property type="evidence" value="ECO:0007669"/>
    <property type="project" value="InterPro"/>
</dbReference>
<feature type="region of interest" description="Disordered" evidence="4">
    <location>
        <begin position="247"/>
        <end position="461"/>
    </location>
</feature>
<name>A0A9N8WGL3_9GLOM</name>
<organism evidence="6 7">
    <name type="scientific">Ambispora gerdemannii</name>
    <dbReference type="NCBI Taxonomy" id="144530"/>
    <lineage>
        <taxon>Eukaryota</taxon>
        <taxon>Fungi</taxon>
        <taxon>Fungi incertae sedis</taxon>
        <taxon>Mucoromycota</taxon>
        <taxon>Glomeromycotina</taxon>
        <taxon>Glomeromycetes</taxon>
        <taxon>Archaeosporales</taxon>
        <taxon>Ambisporaceae</taxon>
        <taxon>Ambispora</taxon>
    </lineage>
</organism>
<evidence type="ECO:0000259" key="5">
    <source>
        <dbReference type="Pfam" id="PF06657"/>
    </source>
</evidence>
<gene>
    <name evidence="6" type="ORF">AGERDE_LOCUS3369</name>
</gene>
<feature type="compositionally biased region" description="Polar residues" evidence="4">
    <location>
        <begin position="791"/>
        <end position="803"/>
    </location>
</feature>
<feature type="compositionally biased region" description="Basic and acidic residues" evidence="4">
    <location>
        <begin position="823"/>
        <end position="855"/>
    </location>
</feature>
<dbReference type="PANTHER" id="PTHR19336:SF9">
    <property type="entry name" value="SPINDLE POLE BODY PROTEIN PPC89"/>
    <property type="match status" value="1"/>
</dbReference>
<reference evidence="6" key="1">
    <citation type="submission" date="2021-06" db="EMBL/GenBank/DDBJ databases">
        <authorList>
            <person name="Kallberg Y."/>
            <person name="Tangrot J."/>
            <person name="Rosling A."/>
        </authorList>
    </citation>
    <scope>NUCLEOTIDE SEQUENCE</scope>
    <source>
        <strain evidence="6">MT106</strain>
    </source>
</reference>
<feature type="compositionally biased region" description="Basic and acidic residues" evidence="4">
    <location>
        <begin position="36"/>
        <end position="49"/>
    </location>
</feature>
<dbReference type="Pfam" id="PF06657">
    <property type="entry name" value="Cep57_MT_bd"/>
    <property type="match status" value="1"/>
</dbReference>
<dbReference type="InterPro" id="IPR051756">
    <property type="entry name" value="Centrosomal_MT-associated"/>
</dbReference>
<dbReference type="EMBL" id="CAJVPL010000329">
    <property type="protein sequence ID" value="CAG8483688.1"/>
    <property type="molecule type" value="Genomic_DNA"/>
</dbReference>
<feature type="compositionally biased region" description="Basic and acidic residues" evidence="4">
    <location>
        <begin position="163"/>
        <end position="182"/>
    </location>
</feature>
<feature type="region of interest" description="Disordered" evidence="4">
    <location>
        <begin position="733"/>
        <end position="923"/>
    </location>
</feature>
<feature type="compositionally biased region" description="Low complexity" evidence="4">
    <location>
        <begin position="266"/>
        <end position="287"/>
    </location>
</feature>
<keyword evidence="2" id="KW-0963">Cytoplasm</keyword>
<feature type="region of interest" description="Disordered" evidence="4">
    <location>
        <begin position="672"/>
        <end position="721"/>
    </location>
</feature>
<feature type="compositionally biased region" description="Basic and acidic residues" evidence="4">
    <location>
        <begin position="881"/>
        <end position="923"/>
    </location>
</feature>
<sequence length="1069" mass="124509">MDEQGSKLFADFSGQYNITLTSTSSQSSHSFTSNADRFRLEQEIEREAENITFDPDDSESEDGDELVASYFSDPKSADVEDALNLGTIDYSDMDRPFLETPGTGTFTSASQTGAHLYRKIRLEDEDDYTSPELDYFDQLVSPFQTKAHNLPVIGENSESDYSYDDRPNKSHDGDDERSERGSGRLNTVSLNQQAIKPAVESPSLSTRYILSDLKGSSEREYQEAIGEHSMVDEDVISLGYSNTIRERSRRRKRIAMPDNPSNTQSNQIYNEGENQQEGQEGTELQEQISQEDEQTSHLEDEYNDRIKRQNEKIRRKKGEEEKIRIQNDHKETLRKQKETEELMRKQREQELSQQQKAQDENEKFKREQGEKENQEKIQREHEERLKQERLLKQKEQEALRVAKQREEQELQKQQQPSRKTPPPELIPDKVQTPIKSMNSFRMFDFSSNATPGKPGPDRDYRNMSNLHGPIAALQTLTENIRQLESDKIDAENKNQDLLKEKQKIDEKIIELTSENQKAKQQITQLQTNNNQSNQRIIDLESEKKKAHNRIAELETANQNINQRIVELEKEVQSARQLLQGEKSKKLPDPVEPKDSGNQNSNVNQELNASEKERFEALVITLKEENDALFRQLEYNKTFTQRVYEERNEAQKALLSTQQEIIKLKEDIEKLRRSSSSQKKSPLQTSSQAPIFNFTRDFSQPSSKYKQSEGNEFAKPGSSKPMNTLQDEIVEFEQQDENTSDFDSEGGINSDELQYIQEEINASRRKREAESNENINEEEEREIRNVRKSPSVPENDNNRNQRARSPQIFKNKDFYQDFGQRSNNGREEMDTRNYTEHHHNQKQEKKYYRNQDRDNGINDEEYDFEDYRYRDELEEDADDSHDEPLPSHPMWRDVKDNKSYLRRRDQNTNESNRHKEPSTKRPNEIARHIPFIVGTGYGKSHSVTVNLQRAFDMVKNHNPGSCSVCKKRKNKTLNDTKEQKRGGNGPPVSPLAGVINDLTDELGHYKMYYNNLAEEYQKMDLIGNKSKRNALKDKIKEAMDNMELKGEKRHILLDILNTHLDRNLCQELKV</sequence>
<dbReference type="PANTHER" id="PTHR19336">
    <property type="entry name" value="UNCHARACTERIZED DUF1167"/>
    <property type="match status" value="1"/>
</dbReference>
<feature type="compositionally biased region" description="Acidic residues" evidence="4">
    <location>
        <begin position="54"/>
        <end position="64"/>
    </location>
</feature>
<proteinExistence type="predicted"/>
<keyword evidence="7" id="KW-1185">Reference proteome</keyword>
<dbReference type="AlphaFoldDB" id="A0A9N8WGL3"/>
<accession>A0A9N8WGL3</accession>
<comment type="subcellular location">
    <subcellularLocation>
        <location evidence="1">Cytoplasm</location>
        <location evidence="1">Cytoskeleton</location>
        <location evidence="1">Microtubule organizing center</location>
    </subcellularLocation>
</comment>
<feature type="compositionally biased region" description="Polar residues" evidence="4">
    <location>
        <begin position="695"/>
        <end position="709"/>
    </location>
</feature>
<keyword evidence="3" id="KW-0206">Cytoskeleton</keyword>
<evidence type="ECO:0000313" key="7">
    <source>
        <dbReference type="Proteomes" id="UP000789831"/>
    </source>
</evidence>
<feature type="region of interest" description="Disordered" evidence="4">
    <location>
        <begin position="579"/>
        <end position="608"/>
    </location>
</feature>
<dbReference type="Proteomes" id="UP000789831">
    <property type="component" value="Unassembled WGS sequence"/>
</dbReference>
<feature type="region of interest" description="Disordered" evidence="4">
    <location>
        <begin position="22"/>
        <end position="64"/>
    </location>
</feature>
<evidence type="ECO:0000256" key="4">
    <source>
        <dbReference type="SAM" id="MobiDB-lite"/>
    </source>
</evidence>
<evidence type="ECO:0000256" key="3">
    <source>
        <dbReference type="ARBA" id="ARBA00023212"/>
    </source>
</evidence>
<dbReference type="InterPro" id="IPR024957">
    <property type="entry name" value="Cep57_MT-bd_dom"/>
</dbReference>
<feature type="compositionally biased region" description="Acidic residues" evidence="4">
    <location>
        <begin position="733"/>
        <end position="743"/>
    </location>
</feature>
<feature type="compositionally biased region" description="Low complexity" evidence="4">
    <location>
        <begin position="22"/>
        <end position="33"/>
    </location>
</feature>
<feature type="compositionally biased region" description="Polar residues" evidence="4">
    <location>
        <begin position="595"/>
        <end position="607"/>
    </location>
</feature>
<feature type="compositionally biased region" description="Basic and acidic residues" evidence="4">
    <location>
        <begin position="357"/>
        <end position="410"/>
    </location>
</feature>
<comment type="caution">
    <text evidence="6">The sequence shown here is derived from an EMBL/GenBank/DDBJ whole genome shotgun (WGS) entry which is preliminary data.</text>
</comment>
<feature type="domain" description="Cep57 centrosome microtubule-binding" evidence="5">
    <location>
        <begin position="985"/>
        <end position="1046"/>
    </location>
</feature>
<feature type="compositionally biased region" description="Basic and acidic residues" evidence="4">
    <location>
        <begin position="581"/>
        <end position="594"/>
    </location>
</feature>
<feature type="region of interest" description="Disordered" evidence="4">
    <location>
        <begin position="150"/>
        <end position="199"/>
    </location>
</feature>
<feature type="compositionally biased region" description="Low complexity" evidence="4">
    <location>
        <begin position="673"/>
        <end position="687"/>
    </location>
</feature>